<dbReference type="OrthoDB" id="7107965at2759"/>
<dbReference type="InParanoid" id="A0A6P8ZCV1"/>
<dbReference type="InterPro" id="IPR048365">
    <property type="entry name" value="TNP-like_RNaseH_N"/>
</dbReference>
<dbReference type="KEGG" id="tpal:117648399"/>
<keyword evidence="5" id="KW-1185">Reference proteome</keyword>
<dbReference type="Pfam" id="PF21787">
    <property type="entry name" value="TNP-like_RNaseH_N"/>
    <property type="match status" value="1"/>
</dbReference>
<feature type="region of interest" description="Disordered" evidence="1">
    <location>
        <begin position="1"/>
        <end position="41"/>
    </location>
</feature>
<dbReference type="GeneID" id="117648399"/>
<dbReference type="Pfam" id="PF21789">
    <property type="entry name" value="TNP-like_RNaseH_C"/>
    <property type="match status" value="1"/>
</dbReference>
<feature type="domain" description="Transposable element P transposase-like RNase H" evidence="2">
    <location>
        <begin position="719"/>
        <end position="865"/>
    </location>
</feature>
<evidence type="ECO:0000259" key="2">
    <source>
        <dbReference type="Pfam" id="PF21787"/>
    </source>
</evidence>
<dbReference type="RefSeq" id="XP_034246797.1">
    <property type="nucleotide sequence ID" value="XM_034390906.1"/>
</dbReference>
<feature type="compositionally biased region" description="Polar residues" evidence="1">
    <location>
        <begin position="563"/>
        <end position="578"/>
    </location>
</feature>
<dbReference type="InterPro" id="IPR048366">
    <property type="entry name" value="TNP-like_GBD"/>
</dbReference>
<sequence length="1192" mass="133854">MKSTVAKVPISSDSGSKNTAVKPQAALSQPVKRKKRRRGRRTLFYRTKQKTKKPTVSGIEIEICPTTFDSDSEVDRNVSSSLKAKDHEADQSLDAGVLSDQNVTRTENGVGALHAVSPAKAAVGSKSDLSPNIKEADRSTVLEMKCKTRRRGRRSLFYTAKQTTKKSTVHAIEVETRPPTFDLDTEEDRNVKAKDHEADKSLDEEVLSDHNEDVGSAIHTSTPVKVTVSNKADEINEAEQSTIVEIKLELHDHDSEREVQEIGPSAIHSSTPVTATMGGQSELSLASATCLSIDPFLSDDGITRHQVTIKNCDSTLSVTIGNDSTQPSTAPLKIPTENNIYSRIDEVRVPLIVNWSNGSLSNSGPPSSMTDGASPTYGPHIMPQFDGVSVDLIDSLLKHLKCFLPAPWQPISRQNGVSALVFSSGELTPVEKVVFVDYEQGSVKIGILSKSVPENHSIWKETGNKLPLRHDNVQAFSNRVVKIVNAVCQMKVCPGIESNEVNSKILSSRKDVTLDDNVFDDSCYRSKHCSLLVPLRRKKCATCCRLADIIYARERRIAASKKLINNRTTTSGESQNRTKTPKRNTRHDYLTSSASKRLLKIKQQKIKLSDQTIRRLTARIVKMLDTEGIDIDCQLSKNLNIVLKNNKLTDIQKIFLEQQMRASAVKSKTGMRWHPMMIRFALHLKSISPAAYDAARQSGMIALPCVRTLFDYSSVYKPETGTNAKILEDISKKVSELKESYQKFHVLMFDEMTTSQNLVYSKETGELFGYAHLSEVSKEMNELQRQLEGEKEVECTPPIADHMLTYMIKGTASGVKEAVASYPTKKLTKEQLYERTWDVIGNLELAGVAVVALISDGNTVNRAFYQMHVPVTTNENGIVFDTVNFCSAEGRTLYFFNDVPHLLKCIRNNFMSSGIHPAKTRLLMKNGQIITWDTIVRMFMEEKDETWTFGYKLNQQNVYPDSYSRMRVPLAAQVMSDTVSKMIGILGYKDCEETAIFIKKVNDFFDMLNGAHSDQEMKTRNKNLARYDNHFDPRFTELLDFLKYLKEWKEDARAATIHLQKKDEECSARQLSWQTQEGIERTIHAFIGCTRFLLASGQKYVMARVFCQDPLEQYFSHQRAMGGGNRNPNADTFLRNMNSIHIVGETGFKRKRGNTLATSSEGMSVLSTPMEKKPRHNTKRCLAEKYPFMFSD</sequence>
<dbReference type="InterPro" id="IPR048367">
    <property type="entry name" value="TNP-like_RNaseH_C"/>
</dbReference>
<dbReference type="Proteomes" id="UP000515158">
    <property type="component" value="Unplaced"/>
</dbReference>
<evidence type="ECO:0000313" key="5">
    <source>
        <dbReference type="Proteomes" id="UP000515158"/>
    </source>
</evidence>
<feature type="compositionally biased region" description="Basic residues" evidence="1">
    <location>
        <begin position="31"/>
        <end position="41"/>
    </location>
</feature>
<dbReference type="AlphaFoldDB" id="A0A6P8ZCV1"/>
<feature type="region of interest" description="Disordered" evidence="1">
    <location>
        <begin position="562"/>
        <end position="586"/>
    </location>
</feature>
<feature type="domain" description="Transposable element P transposase-like GTP-binding insertion" evidence="3">
    <location>
        <begin position="901"/>
        <end position="1012"/>
    </location>
</feature>
<evidence type="ECO:0000259" key="3">
    <source>
        <dbReference type="Pfam" id="PF21788"/>
    </source>
</evidence>
<gene>
    <name evidence="6" type="primary">LOC117648399</name>
</gene>
<feature type="compositionally biased region" description="Polar residues" evidence="1">
    <location>
        <begin position="11"/>
        <end position="21"/>
    </location>
</feature>
<evidence type="ECO:0000256" key="1">
    <source>
        <dbReference type="SAM" id="MobiDB-lite"/>
    </source>
</evidence>
<evidence type="ECO:0000313" key="6">
    <source>
        <dbReference type="RefSeq" id="XP_034246797.1"/>
    </source>
</evidence>
<dbReference type="Pfam" id="PF21788">
    <property type="entry name" value="TNP-like_GBD"/>
    <property type="match status" value="1"/>
</dbReference>
<evidence type="ECO:0000259" key="4">
    <source>
        <dbReference type="Pfam" id="PF21789"/>
    </source>
</evidence>
<accession>A0A6P8ZCV1</accession>
<organism evidence="6">
    <name type="scientific">Thrips palmi</name>
    <name type="common">Melon thrips</name>
    <dbReference type="NCBI Taxonomy" id="161013"/>
    <lineage>
        <taxon>Eukaryota</taxon>
        <taxon>Metazoa</taxon>
        <taxon>Ecdysozoa</taxon>
        <taxon>Arthropoda</taxon>
        <taxon>Hexapoda</taxon>
        <taxon>Insecta</taxon>
        <taxon>Pterygota</taxon>
        <taxon>Neoptera</taxon>
        <taxon>Paraneoptera</taxon>
        <taxon>Thysanoptera</taxon>
        <taxon>Terebrantia</taxon>
        <taxon>Thripoidea</taxon>
        <taxon>Thripidae</taxon>
        <taxon>Thrips</taxon>
    </lineage>
</organism>
<feature type="domain" description="Transposable element P transposase-like RNase H C-terminal" evidence="4">
    <location>
        <begin position="1107"/>
        <end position="1133"/>
    </location>
</feature>
<reference evidence="6" key="1">
    <citation type="submission" date="2025-08" db="UniProtKB">
        <authorList>
            <consortium name="RefSeq"/>
        </authorList>
    </citation>
    <scope>IDENTIFICATION</scope>
    <source>
        <tissue evidence="6">Total insect</tissue>
    </source>
</reference>
<name>A0A6P8ZCV1_THRPL</name>
<proteinExistence type="predicted"/>
<protein>
    <submittedName>
        <fullName evidence="6">Uncharacterized protein LOC117648399</fullName>
    </submittedName>
</protein>